<dbReference type="PANTHER" id="PTHR32440">
    <property type="entry name" value="PHOSPHATASE DCR2-RELATED-RELATED"/>
    <property type="match status" value="1"/>
</dbReference>
<dbReference type="PANTHER" id="PTHR32440:SF11">
    <property type="entry name" value="METALLOPHOSPHOESTERASE DOMAIN-CONTAINING PROTEIN"/>
    <property type="match status" value="1"/>
</dbReference>
<protein>
    <recommendedName>
        <fullName evidence="2">Calcineurin-like phosphoesterase domain-containing protein</fullName>
    </recommendedName>
</protein>
<reference evidence="3 4" key="1">
    <citation type="journal article" date="2015" name="Int. J. Syst. Evol. Microbiol.">
        <title>Mariniphaga sediminis sp. nov., isolated from coastal sediment.</title>
        <authorList>
            <person name="Wang F.Q."/>
            <person name="Shen Q.Y."/>
            <person name="Chen G.J."/>
            <person name="Du Z.J."/>
        </authorList>
    </citation>
    <scope>NUCLEOTIDE SEQUENCE [LARGE SCALE GENOMIC DNA]</scope>
    <source>
        <strain evidence="3 4">SY21</strain>
    </source>
</reference>
<evidence type="ECO:0000313" key="4">
    <source>
        <dbReference type="Proteomes" id="UP000266441"/>
    </source>
</evidence>
<dbReference type="EMBL" id="QWET01000010">
    <property type="protein sequence ID" value="RIH64530.1"/>
    <property type="molecule type" value="Genomic_DNA"/>
</dbReference>
<dbReference type="Pfam" id="PF00149">
    <property type="entry name" value="Metallophos"/>
    <property type="match status" value="1"/>
</dbReference>
<sequence length="334" mass="37466">MKRIVYYLLILVFPVASFMGCNTTRTNEEAGERLSLSFNENRTFKIAQFTDIHWKNDKVEECAGTTSIIRQVLEAEKPDLAVLTGDIVTGHPEAGWKAVTSIFVESGMKFAVVLGNHDDEAEWSRHQIFDFLETVPGFVGEKGPANVTGVGNYIIELKRPDTGYTSALLYFFDSNAYCEDKDISNYGWVEFDQIAWYREQSKHYTSQNGDAAYPGLAFFHIPLPEYGIVAKDSARFGEFHEDVCSPKINTGLLAAFVEMKDVMGTFVGHDHVNNYIGMHKGVALAYGQSTGGYGDLPKGSRIIELFEGEHRFDTWVRTAEGTDLYYSYPAQTTE</sequence>
<dbReference type="GO" id="GO:0016788">
    <property type="term" value="F:hydrolase activity, acting on ester bonds"/>
    <property type="evidence" value="ECO:0007669"/>
    <property type="project" value="TreeGrafter"/>
</dbReference>
<gene>
    <name evidence="3" type="ORF">D1164_14330</name>
</gene>
<evidence type="ECO:0000313" key="3">
    <source>
        <dbReference type="EMBL" id="RIH64530.1"/>
    </source>
</evidence>
<feature type="signal peptide" evidence="1">
    <location>
        <begin position="1"/>
        <end position="18"/>
    </location>
</feature>
<dbReference type="GO" id="GO:0005737">
    <property type="term" value="C:cytoplasm"/>
    <property type="evidence" value="ECO:0007669"/>
    <property type="project" value="TreeGrafter"/>
</dbReference>
<organism evidence="3 4">
    <name type="scientific">Mariniphaga sediminis</name>
    <dbReference type="NCBI Taxonomy" id="1628158"/>
    <lineage>
        <taxon>Bacteria</taxon>
        <taxon>Pseudomonadati</taxon>
        <taxon>Bacteroidota</taxon>
        <taxon>Bacteroidia</taxon>
        <taxon>Marinilabiliales</taxon>
        <taxon>Prolixibacteraceae</taxon>
        <taxon>Mariniphaga</taxon>
    </lineage>
</organism>
<feature type="domain" description="Calcineurin-like phosphoesterase" evidence="2">
    <location>
        <begin position="44"/>
        <end position="272"/>
    </location>
</feature>
<dbReference type="RefSeq" id="WP_119350688.1">
    <property type="nucleotide sequence ID" value="NZ_QWET01000010.1"/>
</dbReference>
<dbReference type="Proteomes" id="UP000266441">
    <property type="component" value="Unassembled WGS sequence"/>
</dbReference>
<dbReference type="InterPro" id="IPR029052">
    <property type="entry name" value="Metallo-depent_PP-like"/>
</dbReference>
<accession>A0A399D2C3</accession>
<proteinExistence type="predicted"/>
<evidence type="ECO:0000256" key="1">
    <source>
        <dbReference type="SAM" id="SignalP"/>
    </source>
</evidence>
<dbReference type="Gene3D" id="3.60.21.10">
    <property type="match status" value="1"/>
</dbReference>
<dbReference type="InterPro" id="IPR004843">
    <property type="entry name" value="Calcineurin-like_PHP"/>
</dbReference>
<keyword evidence="1" id="KW-0732">Signal</keyword>
<dbReference type="CDD" id="cd07383">
    <property type="entry name" value="MPP_Dcr2"/>
    <property type="match status" value="1"/>
</dbReference>
<dbReference type="AlphaFoldDB" id="A0A399D2C3"/>
<feature type="chain" id="PRO_5017299968" description="Calcineurin-like phosphoesterase domain-containing protein" evidence="1">
    <location>
        <begin position="19"/>
        <end position="334"/>
    </location>
</feature>
<evidence type="ECO:0000259" key="2">
    <source>
        <dbReference type="Pfam" id="PF00149"/>
    </source>
</evidence>
<dbReference type="SUPFAM" id="SSF56300">
    <property type="entry name" value="Metallo-dependent phosphatases"/>
    <property type="match status" value="1"/>
</dbReference>
<dbReference type="OrthoDB" id="9816081at2"/>
<dbReference type="PROSITE" id="PS51257">
    <property type="entry name" value="PROKAR_LIPOPROTEIN"/>
    <property type="match status" value="1"/>
</dbReference>
<keyword evidence="4" id="KW-1185">Reference proteome</keyword>
<name>A0A399D2C3_9BACT</name>
<comment type="caution">
    <text evidence="3">The sequence shown here is derived from an EMBL/GenBank/DDBJ whole genome shotgun (WGS) entry which is preliminary data.</text>
</comment>